<dbReference type="EMBL" id="CAMPGE010014915">
    <property type="protein sequence ID" value="CAI2373563.1"/>
    <property type="molecule type" value="Genomic_DNA"/>
</dbReference>
<dbReference type="Pfam" id="PF00270">
    <property type="entry name" value="DEAD"/>
    <property type="match status" value="1"/>
</dbReference>
<dbReference type="InterPro" id="IPR011545">
    <property type="entry name" value="DEAD/DEAH_box_helicase_dom"/>
</dbReference>
<dbReference type="GO" id="GO:0003676">
    <property type="term" value="F:nucleic acid binding"/>
    <property type="evidence" value="ECO:0007669"/>
    <property type="project" value="InterPro"/>
</dbReference>
<comment type="caution">
    <text evidence="11">The sequence shown here is derived from an EMBL/GenBank/DDBJ whole genome shotgun (WGS) entry which is preliminary data.</text>
</comment>
<evidence type="ECO:0000313" key="11">
    <source>
        <dbReference type="EMBL" id="CAI2373563.1"/>
    </source>
</evidence>
<feature type="region of interest" description="Disordered" evidence="8">
    <location>
        <begin position="240"/>
        <end position="276"/>
    </location>
</feature>
<gene>
    <name evidence="11" type="ORF">ECRASSUSDP1_LOCUS14909</name>
</gene>
<dbReference type="InterPro" id="IPR001650">
    <property type="entry name" value="Helicase_C-like"/>
</dbReference>
<evidence type="ECO:0000259" key="10">
    <source>
        <dbReference type="PROSITE" id="PS51194"/>
    </source>
</evidence>
<evidence type="ECO:0000256" key="2">
    <source>
        <dbReference type="ARBA" id="ARBA00022741"/>
    </source>
</evidence>
<evidence type="ECO:0000256" key="4">
    <source>
        <dbReference type="ARBA" id="ARBA00022806"/>
    </source>
</evidence>
<dbReference type="SUPFAM" id="SSF52540">
    <property type="entry name" value="P-loop containing nucleoside triphosphate hydrolases"/>
    <property type="match status" value="1"/>
</dbReference>
<keyword evidence="4" id="KW-0347">Helicase</keyword>
<reference evidence="11" key="1">
    <citation type="submission" date="2023-07" db="EMBL/GenBank/DDBJ databases">
        <authorList>
            <consortium name="AG Swart"/>
            <person name="Singh M."/>
            <person name="Singh A."/>
            <person name="Seah K."/>
            <person name="Emmerich C."/>
        </authorList>
    </citation>
    <scope>NUCLEOTIDE SEQUENCE</scope>
    <source>
        <strain evidence="11">DP1</strain>
    </source>
</reference>
<evidence type="ECO:0000256" key="6">
    <source>
        <dbReference type="ARBA" id="ARBA00034617"/>
    </source>
</evidence>
<dbReference type="GO" id="GO:0000724">
    <property type="term" value="P:double-strand break repair via homologous recombination"/>
    <property type="evidence" value="ECO:0007669"/>
    <property type="project" value="TreeGrafter"/>
</dbReference>
<evidence type="ECO:0000256" key="1">
    <source>
        <dbReference type="ARBA" id="ARBA00005446"/>
    </source>
</evidence>
<feature type="compositionally biased region" description="Polar residues" evidence="8">
    <location>
        <begin position="52"/>
        <end position="61"/>
    </location>
</feature>
<name>A0AAD1XIV8_EUPCR</name>
<dbReference type="EC" id="5.6.2.4" evidence="7"/>
<evidence type="ECO:0000256" key="5">
    <source>
        <dbReference type="ARBA" id="ARBA00022840"/>
    </source>
</evidence>
<dbReference type="PROSITE" id="PS51192">
    <property type="entry name" value="HELICASE_ATP_BIND_1"/>
    <property type="match status" value="1"/>
</dbReference>
<organism evidence="11 12">
    <name type="scientific">Euplotes crassus</name>
    <dbReference type="NCBI Taxonomy" id="5936"/>
    <lineage>
        <taxon>Eukaryota</taxon>
        <taxon>Sar</taxon>
        <taxon>Alveolata</taxon>
        <taxon>Ciliophora</taxon>
        <taxon>Intramacronucleata</taxon>
        <taxon>Spirotrichea</taxon>
        <taxon>Hypotrichia</taxon>
        <taxon>Euplotida</taxon>
        <taxon>Euplotidae</taxon>
        <taxon>Moneuplotes</taxon>
    </lineage>
</organism>
<dbReference type="NCBIfam" id="TIGR00614">
    <property type="entry name" value="recQ_fam"/>
    <property type="match status" value="1"/>
</dbReference>
<dbReference type="GO" id="GO:0009378">
    <property type="term" value="F:four-way junction helicase activity"/>
    <property type="evidence" value="ECO:0007669"/>
    <property type="project" value="TreeGrafter"/>
</dbReference>
<evidence type="ECO:0000313" key="12">
    <source>
        <dbReference type="Proteomes" id="UP001295684"/>
    </source>
</evidence>
<dbReference type="GO" id="GO:0005634">
    <property type="term" value="C:nucleus"/>
    <property type="evidence" value="ECO:0007669"/>
    <property type="project" value="TreeGrafter"/>
</dbReference>
<dbReference type="GO" id="GO:0005524">
    <property type="term" value="F:ATP binding"/>
    <property type="evidence" value="ECO:0007669"/>
    <property type="project" value="UniProtKB-KW"/>
</dbReference>
<keyword evidence="12" id="KW-1185">Reference proteome</keyword>
<dbReference type="Proteomes" id="UP001295684">
    <property type="component" value="Unassembled WGS sequence"/>
</dbReference>
<dbReference type="GO" id="GO:0043138">
    <property type="term" value="F:3'-5' DNA helicase activity"/>
    <property type="evidence" value="ECO:0007669"/>
    <property type="project" value="UniProtKB-EC"/>
</dbReference>
<feature type="compositionally biased region" description="Basic and acidic residues" evidence="8">
    <location>
        <begin position="15"/>
        <end position="24"/>
    </location>
</feature>
<evidence type="ECO:0000256" key="8">
    <source>
        <dbReference type="SAM" id="MobiDB-lite"/>
    </source>
</evidence>
<keyword evidence="5" id="KW-0067">ATP-binding</keyword>
<evidence type="ECO:0000256" key="7">
    <source>
        <dbReference type="ARBA" id="ARBA00034808"/>
    </source>
</evidence>
<accession>A0AAD1XIV8</accession>
<dbReference type="PANTHER" id="PTHR13710:SF108">
    <property type="entry name" value="ATP-DEPENDENT DNA HELICASE Q4"/>
    <property type="match status" value="1"/>
</dbReference>
<feature type="domain" description="Helicase C-terminal" evidence="10">
    <location>
        <begin position="590"/>
        <end position="747"/>
    </location>
</feature>
<dbReference type="InterPro" id="IPR027417">
    <property type="entry name" value="P-loop_NTPase"/>
</dbReference>
<dbReference type="Pfam" id="PF00271">
    <property type="entry name" value="Helicase_C"/>
    <property type="match status" value="1"/>
</dbReference>
<protein>
    <recommendedName>
        <fullName evidence="7">DNA 3'-5' helicase</fullName>
        <ecNumber evidence="7">5.6.2.4</ecNumber>
    </recommendedName>
</protein>
<dbReference type="GO" id="GO:0005737">
    <property type="term" value="C:cytoplasm"/>
    <property type="evidence" value="ECO:0007669"/>
    <property type="project" value="TreeGrafter"/>
</dbReference>
<dbReference type="GO" id="GO:0005694">
    <property type="term" value="C:chromosome"/>
    <property type="evidence" value="ECO:0007669"/>
    <property type="project" value="TreeGrafter"/>
</dbReference>
<dbReference type="AlphaFoldDB" id="A0AAD1XIV8"/>
<feature type="region of interest" description="Disordered" evidence="8">
    <location>
        <begin position="1"/>
        <end position="123"/>
    </location>
</feature>
<dbReference type="InterPro" id="IPR004589">
    <property type="entry name" value="DNA_helicase_ATP-dep_RecQ"/>
</dbReference>
<dbReference type="PANTHER" id="PTHR13710">
    <property type="entry name" value="DNA HELICASE RECQ FAMILY MEMBER"/>
    <property type="match status" value="1"/>
</dbReference>
<dbReference type="Gene3D" id="3.40.50.300">
    <property type="entry name" value="P-loop containing nucleotide triphosphate hydrolases"/>
    <property type="match status" value="2"/>
</dbReference>
<comment type="similarity">
    <text evidence="1">Belongs to the helicase family. RecQ subfamily.</text>
</comment>
<evidence type="ECO:0000256" key="3">
    <source>
        <dbReference type="ARBA" id="ARBA00022801"/>
    </source>
</evidence>
<dbReference type="InterPro" id="IPR014001">
    <property type="entry name" value="Helicase_ATP-bd"/>
</dbReference>
<proteinExistence type="inferred from homology"/>
<evidence type="ECO:0000259" key="9">
    <source>
        <dbReference type="PROSITE" id="PS51192"/>
    </source>
</evidence>
<feature type="domain" description="Helicase ATP-binding" evidence="9">
    <location>
        <begin position="402"/>
        <end position="568"/>
    </location>
</feature>
<dbReference type="PROSITE" id="PS51194">
    <property type="entry name" value="HELICASE_CTER"/>
    <property type="match status" value="1"/>
</dbReference>
<sequence length="1153" mass="132273">MDGFALFKNTNSDSDSDKDVETKFNKIGRNKTPFRTNDRFNRDLGYNHSKQRNASVVNKSHNMPKAPASKAKSKNYKPRAGFYKPVNNLKQNPTDSNIKRNKPASLPSSEEKAGNENQENNDDNWVEEGLEDIDLAKVSKQQTNKNPLCQALKDTMDNALLKMESASRKAGVPINSCTQHKNQSDAKILQPKSGLKDAKKTLNFNQSESSDSKLFNLSATPASAESKILSSVHSNAEVKQFQPVEQKEEVQASPNLKPISEDYEEEKEVSAKPKPKVTKKRAATKASSNFVRINMNKKYQQHSRGVMKRPNKYKKIRNQMREDKKIHYNGAFGGFGKEGLDGAFISEYGIESRIVPVFSRNFTESYAKDEPLEVPSTDQEYSDILKDKFGYDSFFEGQLEAIKSILQGQSTMVVLSTGGGKSLIYQYCSLFMKGLVVVITPLISLMNDQLSKLPPCTSGACFNSQQNFHMKRSVIEALKNDQISVIYMSPEKLVVEDFSRYNQEVSMICIDEIHCSSEWSHNFRPSYLKLSDVILYRLNCNVILGLTATATKDTEKSLVKEYDIKKVIRSEDLSRMNLNLCITRDDEHDKMKNLVTLLKSEDYKQCTSVIIYCTYKYITEVVANYLTQNGIVSSPYHAGMDESKRQNTHNLFNKNRIRCIVCTIAFSMGIDKKDVNSVIHYDMPQSIESYVQEIGRAGRDGNLAKCHLIISDKNYYSLRALLLKSIVDLDVTFKFVSRLMKEIKNVAVDHNVDTYIGRSRVFHDDEADPSNLLLNEDTKEIVLKEPKYVFIPIKEFCEELDIEKEVAMTLFSYLENHYLEKDNEYFIKMSTNIHIILNLRFYKGTPEDLANGLHMENSNKKDVNQFSLFMEKFNEICNSRDGVYKCSVPILAMKLKVPPFEVPRIVYEMQNKELFTFDFEMDSFCIAAYRLKQDIPEISRILLARAKEIEQNSIRKLNSMYIAARKLSFKSIGYTNKVKNEQKKFKEGLANRTSNAFLNVELNLAPEMNNLINKYFMTDNFQEIEHELAGEYGVEAYLPLIRIDNDREKSALESDIRTLLHSNTPVGLEADYDQNKAGHFSCLDIVRILLGVSSKNISLTFFKNNPLWGKYKEHDYNDVMKYAREFYVNYHIEMSSRMQMNETKFQAKRVKMF</sequence>
<keyword evidence="3" id="KW-0378">Hydrolase</keyword>
<dbReference type="SMART" id="SM00490">
    <property type="entry name" value="HELICc"/>
    <property type="match status" value="1"/>
</dbReference>
<comment type="catalytic activity">
    <reaction evidence="6">
        <text>Couples ATP hydrolysis with the unwinding of duplex DNA by translocating in the 3'-5' direction.</text>
        <dbReference type="EC" id="5.6.2.4"/>
    </reaction>
</comment>
<keyword evidence="2" id="KW-0547">Nucleotide-binding</keyword>
<dbReference type="SMART" id="SM00487">
    <property type="entry name" value="DEXDc"/>
    <property type="match status" value="1"/>
</dbReference>
<dbReference type="GO" id="GO:0016787">
    <property type="term" value="F:hydrolase activity"/>
    <property type="evidence" value="ECO:0007669"/>
    <property type="project" value="UniProtKB-KW"/>
</dbReference>